<dbReference type="FunFam" id="2.60.40.60:FF:000098">
    <property type="entry name" value="cadherin-23 isoform X1"/>
    <property type="match status" value="1"/>
</dbReference>
<feature type="region of interest" description="Disordered" evidence="17">
    <location>
        <begin position="375"/>
        <end position="397"/>
    </location>
</feature>
<dbReference type="InterPro" id="IPR015919">
    <property type="entry name" value="Cadherin-like_sf"/>
</dbReference>
<feature type="region of interest" description="Disordered" evidence="17">
    <location>
        <begin position="1"/>
        <end position="36"/>
    </location>
</feature>
<evidence type="ECO:0000256" key="2">
    <source>
        <dbReference type="ARBA" id="ARBA00022475"/>
    </source>
</evidence>
<dbReference type="GO" id="GO:0005509">
    <property type="term" value="F:calcium ion binding"/>
    <property type="evidence" value="ECO:0007669"/>
    <property type="project" value="UniProtKB-UniRule"/>
</dbReference>
<keyword evidence="2" id="KW-1003">Cell membrane</keyword>
<keyword evidence="11" id="KW-0325">Glycoprotein</keyword>
<keyword evidence="7" id="KW-0130">Cell adhesion</keyword>
<dbReference type="InterPro" id="IPR039808">
    <property type="entry name" value="Cadherin"/>
</dbReference>
<evidence type="ECO:0000256" key="15">
    <source>
        <dbReference type="ARBA" id="ARBA00059331"/>
    </source>
</evidence>
<keyword evidence="4" id="KW-0732">Signal</keyword>
<dbReference type="PANTHER" id="PTHR24027:SF413">
    <property type="entry name" value="CADHERIN RELATED FAMILY MEMBER 1"/>
    <property type="match status" value="1"/>
</dbReference>
<keyword evidence="5" id="KW-0677">Repeat</keyword>
<dbReference type="GO" id="GO:0016477">
    <property type="term" value="P:cell migration"/>
    <property type="evidence" value="ECO:0007669"/>
    <property type="project" value="TreeGrafter"/>
</dbReference>
<gene>
    <name evidence="19" type="ORF">TMSB3V08_LOCUS5016</name>
</gene>
<keyword evidence="3" id="KW-0812">Transmembrane</keyword>
<evidence type="ECO:0000256" key="14">
    <source>
        <dbReference type="ARBA" id="ARBA00044335"/>
    </source>
</evidence>
<keyword evidence="8" id="KW-1133">Transmembrane helix</keyword>
<keyword evidence="10" id="KW-0675">Receptor</keyword>
<dbReference type="PROSITE" id="PS00232">
    <property type="entry name" value="CADHERIN_1"/>
    <property type="match status" value="2"/>
</dbReference>
<dbReference type="GO" id="GO:0045296">
    <property type="term" value="F:cadherin binding"/>
    <property type="evidence" value="ECO:0007669"/>
    <property type="project" value="TreeGrafter"/>
</dbReference>
<dbReference type="GO" id="GO:0016342">
    <property type="term" value="C:catenin complex"/>
    <property type="evidence" value="ECO:0007669"/>
    <property type="project" value="TreeGrafter"/>
</dbReference>
<feature type="compositionally biased region" description="Basic and acidic residues" evidence="17">
    <location>
        <begin position="10"/>
        <end position="24"/>
    </location>
</feature>
<accession>A0A7R9E806</accession>
<dbReference type="SMART" id="SM00112">
    <property type="entry name" value="CA"/>
    <property type="match status" value="2"/>
</dbReference>
<dbReference type="GO" id="GO:0034332">
    <property type="term" value="P:adherens junction organization"/>
    <property type="evidence" value="ECO:0007669"/>
    <property type="project" value="TreeGrafter"/>
</dbReference>
<dbReference type="SUPFAM" id="SSF49313">
    <property type="entry name" value="Cadherin-like"/>
    <property type="match status" value="2"/>
</dbReference>
<evidence type="ECO:0000256" key="8">
    <source>
        <dbReference type="ARBA" id="ARBA00022989"/>
    </source>
</evidence>
<dbReference type="PANTHER" id="PTHR24027">
    <property type="entry name" value="CADHERIN-23"/>
    <property type="match status" value="1"/>
</dbReference>
<evidence type="ECO:0000256" key="17">
    <source>
        <dbReference type="SAM" id="MobiDB-lite"/>
    </source>
</evidence>
<dbReference type="GO" id="GO:0044331">
    <property type="term" value="P:cell-cell adhesion mediated by cadherin"/>
    <property type="evidence" value="ECO:0007669"/>
    <property type="project" value="TreeGrafter"/>
</dbReference>
<dbReference type="CDD" id="cd11304">
    <property type="entry name" value="Cadherin_repeat"/>
    <property type="match status" value="2"/>
</dbReference>
<evidence type="ECO:0000256" key="9">
    <source>
        <dbReference type="ARBA" id="ARBA00023136"/>
    </source>
</evidence>
<name>A0A7R9E806_9NEOP</name>
<dbReference type="Pfam" id="PF00028">
    <property type="entry name" value="Cadherin"/>
    <property type="match status" value="1"/>
</dbReference>
<keyword evidence="6 16" id="KW-0106">Calcium</keyword>
<evidence type="ECO:0000256" key="3">
    <source>
        <dbReference type="ARBA" id="ARBA00022692"/>
    </source>
</evidence>
<evidence type="ECO:0000256" key="6">
    <source>
        <dbReference type="ARBA" id="ARBA00022837"/>
    </source>
</evidence>
<evidence type="ECO:0000256" key="7">
    <source>
        <dbReference type="ARBA" id="ARBA00022889"/>
    </source>
</evidence>
<organism evidence="19">
    <name type="scientific">Timema monikensis</name>
    <dbReference type="NCBI Taxonomy" id="170555"/>
    <lineage>
        <taxon>Eukaryota</taxon>
        <taxon>Metazoa</taxon>
        <taxon>Ecdysozoa</taxon>
        <taxon>Arthropoda</taxon>
        <taxon>Hexapoda</taxon>
        <taxon>Insecta</taxon>
        <taxon>Pterygota</taxon>
        <taxon>Neoptera</taxon>
        <taxon>Polyneoptera</taxon>
        <taxon>Phasmatodea</taxon>
        <taxon>Timematodea</taxon>
        <taxon>Timematoidea</taxon>
        <taxon>Timematidae</taxon>
        <taxon>Timema</taxon>
    </lineage>
</organism>
<dbReference type="GO" id="GO:0007043">
    <property type="term" value="P:cell-cell junction assembly"/>
    <property type="evidence" value="ECO:0007669"/>
    <property type="project" value="TreeGrafter"/>
</dbReference>
<dbReference type="InterPro" id="IPR020894">
    <property type="entry name" value="Cadherin_CS"/>
</dbReference>
<evidence type="ECO:0000256" key="1">
    <source>
        <dbReference type="ARBA" id="ARBA00004251"/>
    </source>
</evidence>
<dbReference type="AlphaFoldDB" id="A0A7R9E806"/>
<dbReference type="GO" id="GO:0005912">
    <property type="term" value="C:adherens junction"/>
    <property type="evidence" value="ECO:0007669"/>
    <property type="project" value="TreeGrafter"/>
</dbReference>
<dbReference type="GO" id="GO:0007156">
    <property type="term" value="P:homophilic cell adhesion via plasma membrane adhesion molecules"/>
    <property type="evidence" value="ECO:0007669"/>
    <property type="project" value="InterPro"/>
</dbReference>
<proteinExistence type="predicted"/>
<evidence type="ECO:0000256" key="16">
    <source>
        <dbReference type="PROSITE-ProRule" id="PRU00043"/>
    </source>
</evidence>
<evidence type="ECO:0000256" key="11">
    <source>
        <dbReference type="ARBA" id="ARBA00023180"/>
    </source>
</evidence>
<evidence type="ECO:0000256" key="10">
    <source>
        <dbReference type="ARBA" id="ARBA00023170"/>
    </source>
</evidence>
<feature type="domain" description="Cadherin" evidence="18">
    <location>
        <begin position="206"/>
        <end position="315"/>
    </location>
</feature>
<dbReference type="GO" id="GO:0016339">
    <property type="term" value="P:calcium-dependent cell-cell adhesion via plasma membrane cell adhesion molecules"/>
    <property type="evidence" value="ECO:0007669"/>
    <property type="project" value="TreeGrafter"/>
</dbReference>
<evidence type="ECO:0000256" key="4">
    <source>
        <dbReference type="ARBA" id="ARBA00022729"/>
    </source>
</evidence>
<dbReference type="InterPro" id="IPR002126">
    <property type="entry name" value="Cadherin-like_dom"/>
</dbReference>
<evidence type="ECO:0000256" key="12">
    <source>
        <dbReference type="ARBA" id="ARBA00044073"/>
    </source>
</evidence>
<reference evidence="19" key="1">
    <citation type="submission" date="2020-11" db="EMBL/GenBank/DDBJ databases">
        <authorList>
            <person name="Tran Van P."/>
        </authorList>
    </citation>
    <scope>NUCLEOTIDE SEQUENCE</scope>
</reference>
<comment type="subcellular location">
    <subcellularLocation>
        <location evidence="1">Cell membrane</location>
        <topology evidence="1">Single-pass type I membrane protein</topology>
    </subcellularLocation>
</comment>
<dbReference type="Gene3D" id="2.60.40.60">
    <property type="entry name" value="Cadherins"/>
    <property type="match status" value="3"/>
</dbReference>
<evidence type="ECO:0000256" key="13">
    <source>
        <dbReference type="ARBA" id="ARBA00044253"/>
    </source>
</evidence>
<dbReference type="PROSITE" id="PS50268">
    <property type="entry name" value="CADHERIN_2"/>
    <property type="match status" value="2"/>
</dbReference>
<comment type="function">
    <text evidence="15">Cadherins are calcium-dependent cell adhesion proteins. They preferentially interact with themselves in a homophilic manner in connecting cells.</text>
</comment>
<dbReference type="FunFam" id="2.60.40.60:FF:000118">
    <property type="entry name" value="protocadherin Fat 4"/>
    <property type="match status" value="1"/>
</dbReference>
<sequence length="397" mass="44429">MWKAGQNWWGKEDIYSNQSEESRAAEGGVGEGGDQPITEQEAWSRDLARPIKTVGQAQEETQSTFPPPIVKTEVTVIVTDVNDEIPTFRSPSYIGVINENAQVNTPVAFLDGAVPEVFDHDQGTNGTFVMFIDGDHGVFDVTPHKGVNEASFLIRVKDSSKLDFEKVSTMNFTLIAREAIPQNAKYSLVPVTVHIKDMNDNFPEFTKPLYEVSVLENSNAGTTVAWVQAMDEDSGNFGTQGIRYTNLGGSVSDLLYLNPNTGVITIKSIEPAFDRELMSRHYLTVEARDDLGDGNRNTAQLIINVEDVNDNAPQFLHSKYEAHLLENKLEFESLLVIEARDLDLNGIADKVEDEMNFSRLRGNLVRLAWSSTRRDETRSTRRDETDETRLEYSELEG</sequence>
<dbReference type="GO" id="GO:0000902">
    <property type="term" value="P:cell morphogenesis"/>
    <property type="evidence" value="ECO:0007669"/>
    <property type="project" value="TreeGrafter"/>
</dbReference>
<keyword evidence="9" id="KW-0472">Membrane</keyword>
<evidence type="ECO:0000256" key="5">
    <source>
        <dbReference type="ARBA" id="ARBA00022737"/>
    </source>
</evidence>
<evidence type="ECO:0000259" key="18">
    <source>
        <dbReference type="PROSITE" id="PS50268"/>
    </source>
</evidence>
<feature type="domain" description="Cadherin" evidence="18">
    <location>
        <begin position="89"/>
        <end position="205"/>
    </location>
</feature>
<dbReference type="PRINTS" id="PR00205">
    <property type="entry name" value="CADHERIN"/>
</dbReference>
<evidence type="ECO:0000313" key="19">
    <source>
        <dbReference type="EMBL" id="CAD7428204.1"/>
    </source>
</evidence>
<dbReference type="EMBL" id="OB793664">
    <property type="protein sequence ID" value="CAD7428204.1"/>
    <property type="molecule type" value="Genomic_DNA"/>
</dbReference>
<dbReference type="GO" id="GO:0008013">
    <property type="term" value="F:beta-catenin binding"/>
    <property type="evidence" value="ECO:0007669"/>
    <property type="project" value="TreeGrafter"/>
</dbReference>
<protein>
    <recommendedName>
        <fullName evidence="12">Cadherin-related family member 1</fullName>
    </recommendedName>
    <alternativeName>
        <fullName evidence="13">Photoreceptor cadherin</fullName>
    </alternativeName>
    <alternativeName>
        <fullName evidence="14">Protocadherin-21</fullName>
    </alternativeName>
</protein>